<protein>
    <submittedName>
        <fullName evidence="1">Uncharacterized protein</fullName>
    </submittedName>
</protein>
<evidence type="ECO:0000313" key="1">
    <source>
        <dbReference type="EMBL" id="MBD2596666.1"/>
    </source>
</evidence>
<gene>
    <name evidence="1" type="ORF">H6G74_20360</name>
</gene>
<dbReference type="RefSeq" id="WP_190969382.1">
    <property type="nucleotide sequence ID" value="NZ_JACJTB010000030.1"/>
</dbReference>
<proteinExistence type="predicted"/>
<name>A0ABR8G0C4_9NOSO</name>
<sequence length="160" mass="18757">MDDYFEELILMSSNISSPLKLVVWQPCRWKNKYLDTNTHGLVDPTFYQEQIYSWEPFGDPFGSVTSSEQTQRLREELIEKFTLEINPDKRGIEQFKKVIQVIDEILSNGESSWSDLEELGRLSNNDSVNLRQHQLLALRQHIQWLCDTFVNVPDINVSLH</sequence>
<accession>A0ABR8G0C4</accession>
<dbReference type="EMBL" id="JACJTB010000030">
    <property type="protein sequence ID" value="MBD2596666.1"/>
    <property type="molecule type" value="Genomic_DNA"/>
</dbReference>
<reference evidence="1 2" key="1">
    <citation type="journal article" date="2020" name="ISME J.">
        <title>Comparative genomics reveals insights into cyanobacterial evolution and habitat adaptation.</title>
        <authorList>
            <person name="Chen M.Y."/>
            <person name="Teng W.K."/>
            <person name="Zhao L."/>
            <person name="Hu C.X."/>
            <person name="Zhou Y.K."/>
            <person name="Han B.P."/>
            <person name="Song L.R."/>
            <person name="Shu W.S."/>
        </authorList>
    </citation>
    <scope>NUCLEOTIDE SEQUENCE [LARGE SCALE GENOMIC DNA]</scope>
    <source>
        <strain evidence="1 2">FACHB-130</strain>
    </source>
</reference>
<organism evidence="1 2">
    <name type="scientific">Nostoc spongiaeforme FACHB-130</name>
    <dbReference type="NCBI Taxonomy" id="1357510"/>
    <lineage>
        <taxon>Bacteria</taxon>
        <taxon>Bacillati</taxon>
        <taxon>Cyanobacteriota</taxon>
        <taxon>Cyanophyceae</taxon>
        <taxon>Nostocales</taxon>
        <taxon>Nostocaceae</taxon>
        <taxon>Nostoc</taxon>
    </lineage>
</organism>
<comment type="caution">
    <text evidence="1">The sequence shown here is derived from an EMBL/GenBank/DDBJ whole genome shotgun (WGS) entry which is preliminary data.</text>
</comment>
<dbReference type="Proteomes" id="UP000603457">
    <property type="component" value="Unassembled WGS sequence"/>
</dbReference>
<keyword evidence="2" id="KW-1185">Reference proteome</keyword>
<evidence type="ECO:0000313" key="2">
    <source>
        <dbReference type="Proteomes" id="UP000603457"/>
    </source>
</evidence>